<dbReference type="Proteomes" id="UP000291116">
    <property type="component" value="Unassembled WGS sequence"/>
</dbReference>
<sequence>MVSLLHAGYTIEEIAKSIETANKIKSQRINSLRTATGRQGPLDFINGAVVAGKKSTKAIRGSMTAVMEGMRTKKPLLKKKLFTPPAG</sequence>
<accession>A0A448YU69</accession>
<name>A0A448YU69_9STRA</name>
<dbReference type="AlphaFoldDB" id="A0A448YU69"/>
<organism evidence="1 2">
    <name type="scientific">Pseudo-nitzschia multistriata</name>
    <dbReference type="NCBI Taxonomy" id="183589"/>
    <lineage>
        <taxon>Eukaryota</taxon>
        <taxon>Sar</taxon>
        <taxon>Stramenopiles</taxon>
        <taxon>Ochrophyta</taxon>
        <taxon>Bacillariophyta</taxon>
        <taxon>Bacillariophyceae</taxon>
        <taxon>Bacillariophycidae</taxon>
        <taxon>Bacillariales</taxon>
        <taxon>Bacillariaceae</taxon>
        <taxon>Pseudo-nitzschia</taxon>
    </lineage>
</organism>
<protein>
    <submittedName>
        <fullName evidence="1">Uncharacterized protein</fullName>
    </submittedName>
</protein>
<gene>
    <name evidence="1" type="ORF">PSNMU_V1.4_AUG-EV-PASAV3_0001280</name>
</gene>
<keyword evidence="2" id="KW-1185">Reference proteome</keyword>
<reference evidence="1 2" key="1">
    <citation type="submission" date="2019-01" db="EMBL/GenBank/DDBJ databases">
        <authorList>
            <person name="Ferrante I. M."/>
        </authorList>
    </citation>
    <scope>NUCLEOTIDE SEQUENCE [LARGE SCALE GENOMIC DNA]</scope>
    <source>
        <strain evidence="1 2">B856</strain>
    </source>
</reference>
<proteinExistence type="predicted"/>
<evidence type="ECO:0000313" key="2">
    <source>
        <dbReference type="Proteomes" id="UP000291116"/>
    </source>
</evidence>
<dbReference type="EMBL" id="CAACVS010000001">
    <property type="protein sequence ID" value="VEU33325.1"/>
    <property type="molecule type" value="Genomic_DNA"/>
</dbReference>
<evidence type="ECO:0000313" key="1">
    <source>
        <dbReference type="EMBL" id="VEU33325.1"/>
    </source>
</evidence>